<evidence type="ECO:0000313" key="13">
    <source>
        <dbReference type="Proteomes" id="UP001217089"/>
    </source>
</evidence>
<dbReference type="InterPro" id="IPR026307">
    <property type="entry name" value="TMEM132"/>
</dbReference>
<evidence type="ECO:0000256" key="6">
    <source>
        <dbReference type="SAM" id="MobiDB-lite"/>
    </source>
</evidence>
<gene>
    <name evidence="12" type="ORF">KUTeg_009870</name>
</gene>
<comment type="similarity">
    <text evidence="2">Belongs to the TMEM132 family.</text>
</comment>
<keyword evidence="3 7" id="KW-0812">Transmembrane</keyword>
<dbReference type="InterPro" id="IPR055423">
    <property type="entry name" value="Ig_TMEM132_5th"/>
</dbReference>
<feature type="domain" description="Transmembrane protein TMEM132 fifth" evidence="10">
    <location>
        <begin position="471"/>
        <end position="619"/>
    </location>
</feature>
<feature type="transmembrane region" description="Helical" evidence="7">
    <location>
        <begin position="843"/>
        <end position="868"/>
    </location>
</feature>
<feature type="region of interest" description="Disordered" evidence="6">
    <location>
        <begin position="751"/>
        <end position="776"/>
    </location>
</feature>
<dbReference type="Pfam" id="PF16070">
    <property type="entry name" value="Ig_TMEM132_4th"/>
    <property type="match status" value="1"/>
</dbReference>
<evidence type="ECO:0000313" key="12">
    <source>
        <dbReference type="EMBL" id="KAJ8312497.1"/>
    </source>
</evidence>
<keyword evidence="13" id="KW-1185">Reference proteome</keyword>
<dbReference type="InterPro" id="IPR031437">
    <property type="entry name" value="Ig_TMEM132_4th"/>
</dbReference>
<dbReference type="PANTHER" id="PTHR13388">
    <property type="entry name" value="DETONATOR, ISOFORM E"/>
    <property type="match status" value="1"/>
</dbReference>
<evidence type="ECO:0000259" key="9">
    <source>
        <dbReference type="Pfam" id="PF16070"/>
    </source>
</evidence>
<feature type="region of interest" description="Disordered" evidence="6">
    <location>
        <begin position="960"/>
        <end position="979"/>
    </location>
</feature>
<evidence type="ECO:0008006" key="14">
    <source>
        <dbReference type="Google" id="ProtNLM"/>
    </source>
</evidence>
<dbReference type="InterPro" id="IPR031436">
    <property type="entry name" value="TMEM132_C"/>
</dbReference>
<comment type="subcellular location">
    <subcellularLocation>
        <location evidence="1">Membrane</location>
        <topology evidence="1">Single-pass type I membrane protein</topology>
    </subcellularLocation>
</comment>
<dbReference type="InterPro" id="IPR055424">
    <property type="entry name" value="Ig_TMEM132_6th"/>
</dbReference>
<evidence type="ECO:0000256" key="2">
    <source>
        <dbReference type="ARBA" id="ARBA00006166"/>
    </source>
</evidence>
<reference evidence="12 13" key="1">
    <citation type="submission" date="2022-12" db="EMBL/GenBank/DDBJ databases">
        <title>Chromosome-level genome of Tegillarca granosa.</title>
        <authorList>
            <person name="Kim J."/>
        </authorList>
    </citation>
    <scope>NUCLEOTIDE SEQUENCE [LARGE SCALE GENOMIC DNA]</scope>
    <source>
        <strain evidence="12">Teg-2019</strain>
        <tissue evidence="12">Adductor muscle</tissue>
    </source>
</reference>
<evidence type="ECO:0000256" key="7">
    <source>
        <dbReference type="SAM" id="Phobius"/>
    </source>
</evidence>
<feature type="domain" description="Transmembrane protein TMEM132 sixth" evidence="11">
    <location>
        <begin position="620"/>
        <end position="722"/>
    </location>
</feature>
<evidence type="ECO:0000256" key="3">
    <source>
        <dbReference type="ARBA" id="ARBA00022692"/>
    </source>
</evidence>
<dbReference type="Pfam" id="PF23486">
    <property type="entry name" value="Ig_TMEM132_5th"/>
    <property type="match status" value="1"/>
</dbReference>
<feature type="compositionally biased region" description="Basic and acidic residues" evidence="6">
    <location>
        <begin position="751"/>
        <end position="767"/>
    </location>
</feature>
<feature type="non-terminal residue" evidence="12">
    <location>
        <position position="1"/>
    </location>
</feature>
<sequence length="1003" mass="113252">TTFVKDGWRKWKCQINATGYIASVYFGTGYFPVNNFTIFKCRIFFQVTTGFKMPWAVILRAIFGWTLVLGVYGTVDISFDGVKDGYFLKPSYEKNKNLDPLVHTENLILTGPSDVYNLKASSGPFEVHQVIQNDLIDTFLESDEENKYSLVHRDVVYNAEVSAHIVSEKLSLKWPKLQVLIHIRHRTKKKKGKLSDRRSGPVLCGHVYVRNRFSELSSICVLNYPESACVSGIDLPKDWWQQNTTAIKSRIRNAASASNSIVPGKAFENPLTSKRKFITNLYLSQLTNEFKKVKDQHILIYVPMETLDLGTVFEIPVKLEAESDLQGFVMSVQDVFRWQMEVDDEAETTEMGRVIWGIEYEKGYHDEKYTPHDSRITGELLNFAVLTGKEQVYPLNVYTVSESDVVTDVSHHTVCHSAEEDVLKVASDCSSLYVDGTETRGSHNVTVIAKSGRHTAFTHVKVWIPYDPLDIQLSDEKLSQIRGWKVSKHTEKNRGRSRNKRVVDFGILTHPSVYLNKKSKKYGRNAHSCHLRLQQAEIKIYAKFHIVSPKGREFYKGRQASLLVTDVLQNQLRVSDSRIANLEGTLVQGQSSGRTEIQVLSPSGRVMAAKEIRVGNDKVSIERLVIQTVAGISLQIKQFHDIEGSVTAIKAILDIALQYSDGTRFPLKYVDPDDYFLDVSTADRNVIGIAMSEKPYQPQIVAMAEGRGDLVKVIMEVGKSCIKKRSRNLALSFVSVIADFSLINRAFNDPAQRDFNNENRASDRHDNNGYGVIEKPYDLQPTKNRDKVQKSYDKVKFSENVDTNQPVIPIGIDLAKNLKQESPKTDNGPLKQPATTGLTPFEIGMYVILAVFCVAIAVFLVNCVVFMVKYKRKRDIKGSKESVSQANDWVWIGRATLERNAINTKCSQTLMPVEDFNGNHTRPSSSQGSSRDSSAQNSNRSSFVSTIKGSECSIRITANPLPETYSENENNNNPHEPEWDYEAMGMTYDELVDYFDNLKESTA</sequence>
<evidence type="ECO:0000256" key="4">
    <source>
        <dbReference type="ARBA" id="ARBA00022989"/>
    </source>
</evidence>
<evidence type="ECO:0000259" key="11">
    <source>
        <dbReference type="Pfam" id="PF23487"/>
    </source>
</evidence>
<feature type="region of interest" description="Disordered" evidence="6">
    <location>
        <begin position="913"/>
        <end position="946"/>
    </location>
</feature>
<evidence type="ECO:0000259" key="10">
    <source>
        <dbReference type="Pfam" id="PF23486"/>
    </source>
</evidence>
<dbReference type="PANTHER" id="PTHR13388:SF11">
    <property type="entry name" value="DETONATOR, ISOFORM E"/>
    <property type="match status" value="1"/>
</dbReference>
<proteinExistence type="inferred from homology"/>
<evidence type="ECO:0000256" key="1">
    <source>
        <dbReference type="ARBA" id="ARBA00004479"/>
    </source>
</evidence>
<organism evidence="12 13">
    <name type="scientific">Tegillarca granosa</name>
    <name type="common">Malaysian cockle</name>
    <name type="synonym">Anadara granosa</name>
    <dbReference type="NCBI Taxonomy" id="220873"/>
    <lineage>
        <taxon>Eukaryota</taxon>
        <taxon>Metazoa</taxon>
        <taxon>Spiralia</taxon>
        <taxon>Lophotrochozoa</taxon>
        <taxon>Mollusca</taxon>
        <taxon>Bivalvia</taxon>
        <taxon>Autobranchia</taxon>
        <taxon>Pteriomorphia</taxon>
        <taxon>Arcoida</taxon>
        <taxon>Arcoidea</taxon>
        <taxon>Arcidae</taxon>
        <taxon>Tegillarca</taxon>
    </lineage>
</organism>
<comment type="caution">
    <text evidence="12">The sequence shown here is derived from an EMBL/GenBank/DDBJ whole genome shotgun (WGS) entry which is preliminary data.</text>
</comment>
<accession>A0ABQ9F873</accession>
<dbReference type="Pfam" id="PF23487">
    <property type="entry name" value="Ig_TMEM132_6th"/>
    <property type="match status" value="1"/>
</dbReference>
<dbReference type="EMBL" id="JARBDR010000440">
    <property type="protein sequence ID" value="KAJ8312497.1"/>
    <property type="molecule type" value="Genomic_DNA"/>
</dbReference>
<protein>
    <recommendedName>
        <fullName evidence="14">Transmembrane protein 132C</fullName>
    </recommendedName>
</protein>
<dbReference type="Pfam" id="PF15706">
    <property type="entry name" value="TMEM132_C"/>
    <property type="match status" value="1"/>
</dbReference>
<feature type="domain" description="Transmembrane protein family 132 fourth" evidence="9">
    <location>
        <begin position="379"/>
        <end position="465"/>
    </location>
</feature>
<evidence type="ECO:0000256" key="5">
    <source>
        <dbReference type="ARBA" id="ARBA00023136"/>
    </source>
</evidence>
<keyword evidence="5 7" id="KW-0472">Membrane</keyword>
<name>A0ABQ9F873_TEGGR</name>
<feature type="domain" description="Transmembrane protein TMEM132 C-terminal" evidence="8">
    <location>
        <begin position="820"/>
        <end position="896"/>
    </location>
</feature>
<evidence type="ECO:0000259" key="8">
    <source>
        <dbReference type="Pfam" id="PF15706"/>
    </source>
</evidence>
<keyword evidence="4 7" id="KW-1133">Transmembrane helix</keyword>
<feature type="compositionally biased region" description="Low complexity" evidence="6">
    <location>
        <begin position="924"/>
        <end position="945"/>
    </location>
</feature>
<dbReference type="Proteomes" id="UP001217089">
    <property type="component" value="Unassembled WGS sequence"/>
</dbReference>